<dbReference type="AlphaFoldDB" id="A0A4Q0NSQ2"/>
<accession>A0A4Q0NSQ2</accession>
<dbReference type="EMBL" id="QOVI01000005">
    <property type="protein sequence ID" value="RXG13255.1"/>
    <property type="molecule type" value="Genomic_DNA"/>
</dbReference>
<evidence type="ECO:0000313" key="2">
    <source>
        <dbReference type="Proteomes" id="UP000289821"/>
    </source>
</evidence>
<dbReference type="Pfam" id="PF13289">
    <property type="entry name" value="SIR2_2"/>
    <property type="match status" value="1"/>
</dbReference>
<organism evidence="1 2">
    <name type="scientific">Leeuwenhoekiella aestuarii</name>
    <dbReference type="NCBI Taxonomy" id="2249426"/>
    <lineage>
        <taxon>Bacteria</taxon>
        <taxon>Pseudomonadati</taxon>
        <taxon>Bacteroidota</taxon>
        <taxon>Flavobacteriia</taxon>
        <taxon>Flavobacteriales</taxon>
        <taxon>Flavobacteriaceae</taxon>
        <taxon>Leeuwenhoekiella</taxon>
    </lineage>
</organism>
<protein>
    <submittedName>
        <fullName evidence="1">SIR2-like protein</fullName>
    </submittedName>
</protein>
<comment type="caution">
    <text evidence="1">The sequence shown here is derived from an EMBL/GenBank/DDBJ whole genome shotgun (WGS) entry which is preliminary data.</text>
</comment>
<keyword evidence="2" id="KW-1185">Reference proteome</keyword>
<dbReference type="Proteomes" id="UP000289821">
    <property type="component" value="Unassembled WGS sequence"/>
</dbReference>
<evidence type="ECO:0000313" key="1">
    <source>
        <dbReference type="EMBL" id="RXG13255.1"/>
    </source>
</evidence>
<name>A0A4Q0NSQ2_9FLAO</name>
<gene>
    <name evidence="1" type="ORF">DSM04_105233</name>
</gene>
<sequence>MMNRKEISDHQKLLEGVDDVLDTAYSLYAEFNEAFNGLEPVKFKSYQTKSDFSFEPSEILFKLDREAYFAELIQWYGNNVKSKHKDLIKYLKEEGKLNTFSELVLSIKRKKIAPFIGAGFSTVKPLEYPLWGKALKEIVNRLEDLELKDVEELLKDYKYLEAAEMLLEKDSTQFINYINDRFSLRRDFTKDDIFISPLKLIPQITSGCVITTNYDRVLEEVFKYSSKPFEGFMHGKQPNSRFVTDLIRGDRCLLKLHGNVGEPETYIFSLSQYNDAYGELIDWTRPLPKTLRQIYISHSLLFLGCSMEQDKTLELFKVIKDQNEFDVPDHFAILPKPGSGTKKREKENRLLEINIKTIWYPEEKHEFVEKLLELANDVANNQLKI</sequence>
<proteinExistence type="predicted"/>
<reference evidence="1 2" key="1">
    <citation type="submission" date="2018-07" db="EMBL/GenBank/DDBJ databases">
        <title>Leeuwenhoekiella genomics.</title>
        <authorList>
            <person name="Tahon G."/>
            <person name="Willems A."/>
        </authorList>
    </citation>
    <scope>NUCLEOTIDE SEQUENCE [LARGE SCALE GENOMIC DNA]</scope>
    <source>
        <strain evidence="1 2">R-50232</strain>
    </source>
</reference>